<comment type="caution">
    <text evidence="1">The sequence shown here is derived from an EMBL/GenBank/DDBJ whole genome shotgun (WGS) entry which is preliminary data.</text>
</comment>
<gene>
    <name evidence="1" type="ORF">CROQUDRAFT_653089</name>
</gene>
<evidence type="ECO:0000313" key="2">
    <source>
        <dbReference type="Proteomes" id="UP000886653"/>
    </source>
</evidence>
<accession>A0A9P6TEX0</accession>
<proteinExistence type="predicted"/>
<organism evidence="1 2">
    <name type="scientific">Cronartium quercuum f. sp. fusiforme G11</name>
    <dbReference type="NCBI Taxonomy" id="708437"/>
    <lineage>
        <taxon>Eukaryota</taxon>
        <taxon>Fungi</taxon>
        <taxon>Dikarya</taxon>
        <taxon>Basidiomycota</taxon>
        <taxon>Pucciniomycotina</taxon>
        <taxon>Pucciniomycetes</taxon>
        <taxon>Pucciniales</taxon>
        <taxon>Coleosporiaceae</taxon>
        <taxon>Cronartium</taxon>
    </lineage>
</organism>
<protein>
    <submittedName>
        <fullName evidence="1">Uncharacterized protein</fullName>
    </submittedName>
</protein>
<reference evidence="1" key="1">
    <citation type="submission" date="2013-11" db="EMBL/GenBank/DDBJ databases">
        <title>Genome sequence of the fusiform rust pathogen reveals effectors for host alternation and coevolution with pine.</title>
        <authorList>
            <consortium name="DOE Joint Genome Institute"/>
            <person name="Smith K."/>
            <person name="Pendleton A."/>
            <person name="Kubisiak T."/>
            <person name="Anderson C."/>
            <person name="Salamov A."/>
            <person name="Aerts A."/>
            <person name="Riley R."/>
            <person name="Clum A."/>
            <person name="Lindquist E."/>
            <person name="Ence D."/>
            <person name="Campbell M."/>
            <person name="Kronenberg Z."/>
            <person name="Feau N."/>
            <person name="Dhillon B."/>
            <person name="Hamelin R."/>
            <person name="Burleigh J."/>
            <person name="Smith J."/>
            <person name="Yandell M."/>
            <person name="Nelson C."/>
            <person name="Grigoriev I."/>
            <person name="Davis J."/>
        </authorList>
    </citation>
    <scope>NUCLEOTIDE SEQUENCE</scope>
    <source>
        <strain evidence="1">G11</strain>
    </source>
</reference>
<keyword evidence="2" id="KW-1185">Reference proteome</keyword>
<evidence type="ECO:0000313" key="1">
    <source>
        <dbReference type="EMBL" id="KAG0149812.1"/>
    </source>
</evidence>
<dbReference type="EMBL" id="MU167224">
    <property type="protein sequence ID" value="KAG0149812.1"/>
    <property type="molecule type" value="Genomic_DNA"/>
</dbReference>
<dbReference type="AlphaFoldDB" id="A0A9P6TEX0"/>
<sequence>MVVENKVIKKYQEIKSPPPKSGLFLVDRPRFRPSSPLIFHIRLMIDFVVVLHAQPTLPGSNHNKDLKGARSRGRSLCRSCVPHLQSG</sequence>
<name>A0A9P6TEX0_9BASI</name>
<dbReference type="Proteomes" id="UP000886653">
    <property type="component" value="Unassembled WGS sequence"/>
</dbReference>